<accession>T1CAQ2</accession>
<dbReference type="PANTHER" id="PTHR23074:SF17">
    <property type="entry name" value="FIDGETIN-LIKE PROTEIN 1"/>
    <property type="match status" value="1"/>
</dbReference>
<dbReference type="InterPro" id="IPR003593">
    <property type="entry name" value="AAA+_ATPase"/>
</dbReference>
<name>T1CAQ2_9ZZZZ</name>
<feature type="non-terminal residue" evidence="3">
    <location>
        <position position="368"/>
    </location>
</feature>
<dbReference type="Gene3D" id="3.40.50.300">
    <property type="entry name" value="P-loop containing nucleotide triphosphate hydrolases"/>
    <property type="match status" value="1"/>
</dbReference>
<dbReference type="Pfam" id="PF00004">
    <property type="entry name" value="AAA"/>
    <property type="match status" value="1"/>
</dbReference>
<dbReference type="InterPro" id="IPR003959">
    <property type="entry name" value="ATPase_AAA_core"/>
</dbReference>
<dbReference type="GO" id="GO:0016887">
    <property type="term" value="F:ATP hydrolysis activity"/>
    <property type="evidence" value="ECO:0007669"/>
    <property type="project" value="InterPro"/>
</dbReference>
<dbReference type="PANTHER" id="PTHR23074">
    <property type="entry name" value="AAA DOMAIN-CONTAINING"/>
    <property type="match status" value="1"/>
</dbReference>
<dbReference type="InterPro" id="IPR027417">
    <property type="entry name" value="P-loop_NTPase"/>
</dbReference>
<organism evidence="3">
    <name type="scientific">mine drainage metagenome</name>
    <dbReference type="NCBI Taxonomy" id="410659"/>
    <lineage>
        <taxon>unclassified sequences</taxon>
        <taxon>metagenomes</taxon>
        <taxon>ecological metagenomes</taxon>
    </lineage>
</organism>
<proteinExistence type="inferred from homology"/>
<dbReference type="EMBL" id="AUZZ01001836">
    <property type="protein sequence ID" value="EQD62699.1"/>
    <property type="molecule type" value="Genomic_DNA"/>
</dbReference>
<dbReference type="AlphaFoldDB" id="T1CAQ2"/>
<gene>
    <name evidence="3" type="ORF">B2A_02707</name>
</gene>
<dbReference type="InterPro" id="IPR050304">
    <property type="entry name" value="MT-severing_AAA_ATPase"/>
</dbReference>
<dbReference type="SUPFAM" id="SSF52540">
    <property type="entry name" value="P-loop containing nucleoside triphosphate hydrolases"/>
    <property type="match status" value="2"/>
</dbReference>
<evidence type="ECO:0000259" key="2">
    <source>
        <dbReference type="SMART" id="SM00382"/>
    </source>
</evidence>
<dbReference type="CDD" id="cd19481">
    <property type="entry name" value="RecA-like_protease"/>
    <property type="match status" value="1"/>
</dbReference>
<protein>
    <submittedName>
        <fullName evidence="3">Serine/threonine protein phosphatase family protein</fullName>
    </submittedName>
</protein>
<sequence>MKGWVNKLLETHPVPAIWVGNSVQGLDEAYLRRFDMVIEVKRPRLDARRRMVEEFFGTQALPEAARRLLVQDARLAPAHLERMAAVLQALAPASAADKAQAVRVLHNQAVRGILSPPDTDALEAPIRYRPDCVTADVDLAQVMDGLRDVRAGRFCLYGPPGTGKSAWARHVADQVGRTLLVRRASDLLNPFVGGTEQRIRGAFDAAEREEAVLLIDEADSFLRDRRRAHASWEVTQVNELLTAMERFEGIFIATTNLMDDLDEASLRRFDCKIRFGYLTAAQCRQLLDEALVSLKAPPEVDPLTAQRLARLDRLTPGDFAMVVRQLRLRGGVPDAVTLVERLAAEMALKRKAEPREGGVRMMRYACAS</sequence>
<comment type="similarity">
    <text evidence="1">Belongs to the AAA ATPase family.</text>
</comment>
<feature type="domain" description="AAA+ ATPase" evidence="2">
    <location>
        <begin position="150"/>
        <end position="279"/>
    </location>
</feature>
<evidence type="ECO:0000256" key="1">
    <source>
        <dbReference type="ARBA" id="ARBA00006914"/>
    </source>
</evidence>
<reference evidence="3" key="2">
    <citation type="journal article" date="2014" name="ISME J.">
        <title>Microbial stratification in low pH oxic and suboxic macroscopic growths along an acid mine drainage.</title>
        <authorList>
            <person name="Mendez-Garcia C."/>
            <person name="Mesa V."/>
            <person name="Sprenger R.R."/>
            <person name="Richter M."/>
            <person name="Diez M.S."/>
            <person name="Solano J."/>
            <person name="Bargiela R."/>
            <person name="Golyshina O.V."/>
            <person name="Manteca A."/>
            <person name="Ramos J.L."/>
            <person name="Gallego J.R."/>
            <person name="Llorente I."/>
            <person name="Martins Dos Santos V.A."/>
            <person name="Jensen O.N."/>
            <person name="Pelaez A.I."/>
            <person name="Sanchez J."/>
            <person name="Ferrer M."/>
        </authorList>
    </citation>
    <scope>NUCLEOTIDE SEQUENCE</scope>
</reference>
<evidence type="ECO:0000313" key="3">
    <source>
        <dbReference type="EMBL" id="EQD62699.1"/>
    </source>
</evidence>
<comment type="caution">
    <text evidence="3">The sequence shown here is derived from an EMBL/GenBank/DDBJ whole genome shotgun (WGS) entry which is preliminary data.</text>
</comment>
<reference evidence="3" key="1">
    <citation type="submission" date="2013-08" db="EMBL/GenBank/DDBJ databases">
        <authorList>
            <person name="Mendez C."/>
            <person name="Richter M."/>
            <person name="Ferrer M."/>
            <person name="Sanchez J."/>
        </authorList>
    </citation>
    <scope>NUCLEOTIDE SEQUENCE</scope>
</reference>
<dbReference type="SMART" id="SM00382">
    <property type="entry name" value="AAA"/>
    <property type="match status" value="1"/>
</dbReference>
<dbReference type="GO" id="GO:0005524">
    <property type="term" value="F:ATP binding"/>
    <property type="evidence" value="ECO:0007669"/>
    <property type="project" value="InterPro"/>
</dbReference>